<keyword evidence="2" id="KW-0677">Repeat</keyword>
<evidence type="ECO:0000313" key="11">
    <source>
        <dbReference type="EMBL" id="CAI8605659.1"/>
    </source>
</evidence>
<dbReference type="Gene3D" id="1.10.10.60">
    <property type="entry name" value="Homeodomain-like"/>
    <property type="match status" value="3"/>
</dbReference>
<evidence type="ECO:0000256" key="2">
    <source>
        <dbReference type="ARBA" id="ARBA00022737"/>
    </source>
</evidence>
<keyword evidence="6" id="KW-0539">Nucleus</keyword>
<dbReference type="FunFam" id="1.10.10.60:FF:000016">
    <property type="entry name" value="Transcriptional activator Myb isoform A"/>
    <property type="match status" value="1"/>
</dbReference>
<dbReference type="GO" id="GO:0000978">
    <property type="term" value="F:RNA polymerase II cis-regulatory region sequence-specific DNA binding"/>
    <property type="evidence" value="ECO:0007669"/>
    <property type="project" value="TreeGrafter"/>
</dbReference>
<evidence type="ECO:0000259" key="8">
    <source>
        <dbReference type="PROSITE" id="PS50090"/>
    </source>
</evidence>
<organism evidence="11 12">
    <name type="scientific">Vicia faba</name>
    <name type="common">Broad bean</name>
    <name type="synonym">Faba vulgaris</name>
    <dbReference type="NCBI Taxonomy" id="3906"/>
    <lineage>
        <taxon>Eukaryota</taxon>
        <taxon>Viridiplantae</taxon>
        <taxon>Streptophyta</taxon>
        <taxon>Embryophyta</taxon>
        <taxon>Tracheophyta</taxon>
        <taxon>Spermatophyta</taxon>
        <taxon>Magnoliopsida</taxon>
        <taxon>eudicotyledons</taxon>
        <taxon>Gunneridae</taxon>
        <taxon>Pentapetalae</taxon>
        <taxon>rosids</taxon>
        <taxon>fabids</taxon>
        <taxon>Fabales</taxon>
        <taxon>Fabaceae</taxon>
        <taxon>Papilionoideae</taxon>
        <taxon>50 kb inversion clade</taxon>
        <taxon>NPAAA clade</taxon>
        <taxon>Hologalegina</taxon>
        <taxon>IRL clade</taxon>
        <taxon>Fabeae</taxon>
        <taxon>Vicia</taxon>
    </lineage>
</organism>
<evidence type="ECO:0000256" key="7">
    <source>
        <dbReference type="SAM" id="MobiDB-lite"/>
    </source>
</evidence>
<evidence type="ECO:0000256" key="4">
    <source>
        <dbReference type="ARBA" id="ARBA00023125"/>
    </source>
</evidence>
<evidence type="ECO:0000256" key="6">
    <source>
        <dbReference type="ARBA" id="ARBA00023242"/>
    </source>
</evidence>
<feature type="compositionally biased region" description="Polar residues" evidence="7">
    <location>
        <begin position="31"/>
        <end position="43"/>
    </location>
</feature>
<dbReference type="InterPro" id="IPR017884">
    <property type="entry name" value="SANT_dom"/>
</dbReference>
<feature type="domain" description="HTH myb-type" evidence="10">
    <location>
        <begin position="86"/>
        <end position="141"/>
    </location>
</feature>
<protein>
    <submittedName>
        <fullName evidence="11">Uncharacterized protein</fullName>
    </submittedName>
</protein>
<evidence type="ECO:0000256" key="3">
    <source>
        <dbReference type="ARBA" id="ARBA00023015"/>
    </source>
</evidence>
<evidence type="ECO:0000256" key="5">
    <source>
        <dbReference type="ARBA" id="ARBA00023163"/>
    </source>
</evidence>
<reference evidence="11 12" key="1">
    <citation type="submission" date="2023-01" db="EMBL/GenBank/DDBJ databases">
        <authorList>
            <person name="Kreplak J."/>
        </authorList>
    </citation>
    <scope>NUCLEOTIDE SEQUENCE [LARGE SCALE GENOMIC DNA]</scope>
</reference>
<dbReference type="PANTHER" id="PTHR45614:SF266">
    <property type="entry name" value="TRANSCRIPTION FACTOR MYB3R-4"/>
    <property type="match status" value="1"/>
</dbReference>
<dbReference type="CDD" id="cd00167">
    <property type="entry name" value="SANT"/>
    <property type="match status" value="3"/>
</dbReference>
<dbReference type="SUPFAM" id="SSF46689">
    <property type="entry name" value="Homeodomain-like"/>
    <property type="match status" value="2"/>
</dbReference>
<dbReference type="InterPro" id="IPR001005">
    <property type="entry name" value="SANT/Myb"/>
</dbReference>
<evidence type="ECO:0000259" key="9">
    <source>
        <dbReference type="PROSITE" id="PS51293"/>
    </source>
</evidence>
<comment type="subcellular location">
    <subcellularLocation>
        <location evidence="1">Nucleus</location>
    </subcellularLocation>
</comment>
<dbReference type="InterPro" id="IPR017930">
    <property type="entry name" value="Myb_dom"/>
</dbReference>
<feature type="region of interest" description="Disordered" evidence="7">
    <location>
        <begin position="27"/>
        <end position="46"/>
    </location>
</feature>
<dbReference type="PROSITE" id="PS51293">
    <property type="entry name" value="SANT"/>
    <property type="match status" value="1"/>
</dbReference>
<dbReference type="PANTHER" id="PTHR45614">
    <property type="entry name" value="MYB PROTEIN-RELATED"/>
    <property type="match status" value="1"/>
</dbReference>
<dbReference type="AlphaFoldDB" id="A0AAV1A6T1"/>
<dbReference type="SMART" id="SM00717">
    <property type="entry name" value="SANT"/>
    <property type="match status" value="3"/>
</dbReference>
<dbReference type="PROSITE" id="PS51294">
    <property type="entry name" value="HTH_MYB"/>
    <property type="match status" value="3"/>
</dbReference>
<accession>A0AAV1A6T1</accession>
<feature type="domain" description="HTH myb-type" evidence="10">
    <location>
        <begin position="34"/>
        <end position="85"/>
    </location>
</feature>
<evidence type="ECO:0000313" key="12">
    <source>
        <dbReference type="Proteomes" id="UP001157006"/>
    </source>
</evidence>
<keyword evidence="3" id="KW-0805">Transcription regulation</keyword>
<dbReference type="FunFam" id="1.10.10.60:FF:000010">
    <property type="entry name" value="Transcriptional activator Myb isoform A"/>
    <property type="match status" value="1"/>
</dbReference>
<dbReference type="InterPro" id="IPR050560">
    <property type="entry name" value="MYB_TF"/>
</dbReference>
<dbReference type="GO" id="GO:0000981">
    <property type="term" value="F:DNA-binding transcription factor activity, RNA polymerase II-specific"/>
    <property type="evidence" value="ECO:0007669"/>
    <property type="project" value="TreeGrafter"/>
</dbReference>
<dbReference type="PROSITE" id="PS50090">
    <property type="entry name" value="MYB_LIKE"/>
    <property type="match status" value="3"/>
</dbReference>
<feature type="domain" description="Myb-like" evidence="8">
    <location>
        <begin position="34"/>
        <end position="85"/>
    </location>
</feature>
<sequence length="175" mass="20266">MDGDRKMAVPHVDGSVDGAQKLKAALHGRTTGPTRRSTKGQWTSEEDETLRKAVQRFQGKNWKKIAECFKDRTDVQCLHRWQKVLNPELVKGPWSKEEDEVMIELVNKIGPKKWSTIAQHLPGRIGKQCRERWHNHLNPAINKEAWTQEEELALIRAHEIYGNKWAELTKFLPGR</sequence>
<dbReference type="Proteomes" id="UP001157006">
    <property type="component" value="Chromosome 3"/>
</dbReference>
<feature type="domain" description="Myb-like" evidence="8">
    <location>
        <begin position="138"/>
        <end position="175"/>
    </location>
</feature>
<gene>
    <name evidence="11" type="ORF">VFH_III193640</name>
</gene>
<dbReference type="Pfam" id="PF00249">
    <property type="entry name" value="Myb_DNA-binding"/>
    <property type="match status" value="3"/>
</dbReference>
<feature type="domain" description="SANT" evidence="9">
    <location>
        <begin position="141"/>
        <end position="175"/>
    </location>
</feature>
<dbReference type="GO" id="GO:0005634">
    <property type="term" value="C:nucleus"/>
    <property type="evidence" value="ECO:0007669"/>
    <property type="project" value="UniProtKB-SubCell"/>
</dbReference>
<keyword evidence="4" id="KW-0238">DNA-binding</keyword>
<keyword evidence="12" id="KW-1185">Reference proteome</keyword>
<keyword evidence="5" id="KW-0804">Transcription</keyword>
<evidence type="ECO:0000256" key="1">
    <source>
        <dbReference type="ARBA" id="ARBA00004123"/>
    </source>
</evidence>
<proteinExistence type="predicted"/>
<feature type="domain" description="Myb-like" evidence="8">
    <location>
        <begin position="86"/>
        <end position="137"/>
    </location>
</feature>
<dbReference type="InterPro" id="IPR009057">
    <property type="entry name" value="Homeodomain-like_sf"/>
</dbReference>
<feature type="domain" description="HTH myb-type" evidence="10">
    <location>
        <begin position="142"/>
        <end position="175"/>
    </location>
</feature>
<name>A0AAV1A6T1_VICFA</name>
<evidence type="ECO:0000259" key="10">
    <source>
        <dbReference type="PROSITE" id="PS51294"/>
    </source>
</evidence>
<dbReference type="EMBL" id="OX451738">
    <property type="protein sequence ID" value="CAI8605659.1"/>
    <property type="molecule type" value="Genomic_DNA"/>
</dbReference>